<evidence type="ECO:0000256" key="2">
    <source>
        <dbReference type="ARBA" id="ARBA00022490"/>
    </source>
</evidence>
<dbReference type="NCBIfam" id="NF002293">
    <property type="entry name" value="PRK01220.1"/>
    <property type="match status" value="1"/>
</dbReference>
<evidence type="ECO:0000256" key="1">
    <source>
        <dbReference type="ARBA" id="ARBA00004496"/>
    </source>
</evidence>
<keyword evidence="2" id="KW-0963">Cytoplasm</keyword>
<gene>
    <name evidence="5" type="ORF">P3W85_25960</name>
</gene>
<dbReference type="RefSeq" id="WP_276266862.1">
    <property type="nucleotide sequence ID" value="NZ_JARJLM010000433.1"/>
</dbReference>
<evidence type="ECO:0000256" key="3">
    <source>
        <dbReference type="ARBA" id="ARBA00022553"/>
    </source>
</evidence>
<dbReference type="HAMAP" id="MF_00710">
    <property type="entry name" value="Malonate_deCO2ase_dsu"/>
    <property type="match status" value="1"/>
</dbReference>
<evidence type="ECO:0000313" key="5">
    <source>
        <dbReference type="EMBL" id="MDF3836369.1"/>
    </source>
</evidence>
<name>A0ABT6AUS4_9BURK</name>
<protein>
    <recommendedName>
        <fullName evidence="4">Malonate decarboxylase acyl carrier protein</fullName>
    </recommendedName>
</protein>
<comment type="caution">
    <text evidence="5">The sequence shown here is derived from an EMBL/GenBank/DDBJ whole genome shotgun (WGS) entry which is preliminary data.</text>
</comment>
<organism evidence="5 6">
    <name type="scientific">Cupriavidus basilensis</name>
    <dbReference type="NCBI Taxonomy" id="68895"/>
    <lineage>
        <taxon>Bacteria</taxon>
        <taxon>Pseudomonadati</taxon>
        <taxon>Pseudomonadota</taxon>
        <taxon>Betaproteobacteria</taxon>
        <taxon>Burkholderiales</taxon>
        <taxon>Burkholderiaceae</taxon>
        <taxon>Cupriavidus</taxon>
    </lineage>
</organism>
<evidence type="ECO:0000256" key="4">
    <source>
        <dbReference type="NCBIfam" id="TIGR03130"/>
    </source>
</evidence>
<keyword evidence="6" id="KW-1185">Reference proteome</keyword>
<dbReference type="NCBIfam" id="TIGR03130">
    <property type="entry name" value="malonate_delta"/>
    <property type="match status" value="1"/>
</dbReference>
<comment type="subcellular location">
    <subcellularLocation>
        <location evidence="1">Cytoplasm</location>
    </subcellularLocation>
</comment>
<dbReference type="Proteomes" id="UP001216674">
    <property type="component" value="Unassembled WGS sequence"/>
</dbReference>
<evidence type="ECO:0000313" key="6">
    <source>
        <dbReference type="Proteomes" id="UP001216674"/>
    </source>
</evidence>
<proteinExistence type="inferred from homology"/>
<dbReference type="InterPro" id="IPR009662">
    <property type="entry name" value="Malonate_deCO2ase_dsu"/>
</dbReference>
<dbReference type="Pfam" id="PF06857">
    <property type="entry name" value="ACP"/>
    <property type="match status" value="1"/>
</dbReference>
<reference evidence="5 6" key="1">
    <citation type="submission" date="2023-03" db="EMBL/GenBank/DDBJ databases">
        <title>Draft assemblies of triclosan tolerant bacteria isolated from returned activated sludge.</title>
        <authorList>
            <person name="Van Hamelsveld S."/>
        </authorList>
    </citation>
    <scope>NUCLEOTIDE SEQUENCE [LARGE SCALE GENOMIC DNA]</scope>
    <source>
        <strain evidence="5 6">GW210010_S58</strain>
    </source>
</reference>
<sequence length="104" mass="10863">MEQLQFEYPAGAPAGQRVLVGVVGSGDLEVMVEPGTAGTTTIQVTTSVDGYGKVWDAQLSRVFSAAPRAAMRIRIHDFGATPGVVGMRLAEAFEALGADGKEQP</sequence>
<accession>A0ABT6AUS4</accession>
<dbReference type="EMBL" id="JARJLM010000433">
    <property type="protein sequence ID" value="MDF3836369.1"/>
    <property type="molecule type" value="Genomic_DNA"/>
</dbReference>
<keyword evidence="3" id="KW-0597">Phosphoprotein</keyword>
<dbReference type="InterPro" id="IPR023439">
    <property type="entry name" value="Mal_deCO2ase/Cit_lyase_ACP"/>
</dbReference>